<dbReference type="STRING" id="708126.BW727_100119"/>
<proteinExistence type="predicted"/>
<protein>
    <recommendedName>
        <fullName evidence="3">Phage gp6-like head-tail connector protein</fullName>
    </recommendedName>
</protein>
<reference evidence="1 2" key="1">
    <citation type="journal article" date="2014" name="Int. J. Syst. Evol. Microbiol.">
        <title>Jeotgalibaca dankookensis gen. nov., sp. nov., a member of the family Carnobacteriaceae, isolated from seujeot (Korean traditional food).</title>
        <authorList>
            <person name="Lee D.G."/>
            <person name="Trujillo M.E."/>
            <person name="Kang H."/>
            <person name="Ahn T.Y."/>
        </authorList>
    </citation>
    <scope>NUCLEOTIDE SEQUENCE [LARGE SCALE GENOMIC DNA]</scope>
    <source>
        <strain evidence="1 2">EX-07</strain>
    </source>
</reference>
<gene>
    <name evidence="1" type="ORF">BW727_100119</name>
</gene>
<dbReference type="NCBIfam" id="TIGR01560">
    <property type="entry name" value="put_DNA_pack"/>
    <property type="match status" value="1"/>
</dbReference>
<dbReference type="RefSeq" id="WP_062467892.1">
    <property type="nucleotide sequence ID" value="NZ_BBYN01000005.1"/>
</dbReference>
<sequence length="91" mass="10635">MVVSLEEAKLFLRVENEVEDSLITQLIQSSQQTVENTLRHTLTEYDEVPADIIMAILYGVAYLYENRETADFNSMIQLMRAILFPYRNEVF</sequence>
<organism evidence="1 2">
    <name type="scientific">Jeotgalibaca dankookensis</name>
    <dbReference type="NCBI Taxonomy" id="708126"/>
    <lineage>
        <taxon>Bacteria</taxon>
        <taxon>Bacillati</taxon>
        <taxon>Bacillota</taxon>
        <taxon>Bacilli</taxon>
        <taxon>Lactobacillales</taxon>
        <taxon>Carnobacteriaceae</taxon>
        <taxon>Jeotgalibaca</taxon>
    </lineage>
</organism>
<dbReference type="OrthoDB" id="5654at2"/>
<keyword evidence="2" id="KW-1185">Reference proteome</keyword>
<dbReference type="AlphaFoldDB" id="A0A1S6ILY3"/>
<dbReference type="Gene3D" id="1.10.3230.30">
    <property type="entry name" value="Phage gp6-like head-tail connector protein"/>
    <property type="match status" value="1"/>
</dbReference>
<accession>A0A1S6ILY3</accession>
<name>A0A1S6ILY3_9LACT</name>
<evidence type="ECO:0000313" key="1">
    <source>
        <dbReference type="EMBL" id="AQS52529.1"/>
    </source>
</evidence>
<dbReference type="CDD" id="cd08054">
    <property type="entry name" value="gp6"/>
    <property type="match status" value="1"/>
</dbReference>
<dbReference type="KEGG" id="jda:BW727_100119"/>
<dbReference type="InterPro" id="IPR021146">
    <property type="entry name" value="Phage_gp6-like_head-tail"/>
</dbReference>
<dbReference type="EMBL" id="CP019728">
    <property type="protein sequence ID" value="AQS52529.1"/>
    <property type="molecule type" value="Genomic_DNA"/>
</dbReference>
<dbReference type="InterPro" id="IPR006450">
    <property type="entry name" value="Phage_HK97_gp6-like"/>
</dbReference>
<dbReference type="Pfam" id="PF05135">
    <property type="entry name" value="Phage_connect_1"/>
    <property type="match status" value="1"/>
</dbReference>
<dbReference type="Proteomes" id="UP000188993">
    <property type="component" value="Chromosome"/>
</dbReference>
<evidence type="ECO:0008006" key="3">
    <source>
        <dbReference type="Google" id="ProtNLM"/>
    </source>
</evidence>
<evidence type="ECO:0000313" key="2">
    <source>
        <dbReference type="Proteomes" id="UP000188993"/>
    </source>
</evidence>